<evidence type="ECO:0000313" key="4">
    <source>
        <dbReference type="Proteomes" id="UP001597361"/>
    </source>
</evidence>
<proteinExistence type="predicted"/>
<dbReference type="Proteomes" id="UP001597361">
    <property type="component" value="Unassembled WGS sequence"/>
</dbReference>
<dbReference type="InterPro" id="IPR024072">
    <property type="entry name" value="DHFR-like_dom_sf"/>
</dbReference>
<protein>
    <submittedName>
        <fullName evidence="3">Dihydrofolate reductase family protein</fullName>
    </submittedName>
</protein>
<dbReference type="InterPro" id="IPR002734">
    <property type="entry name" value="RibDG_C"/>
</dbReference>
<gene>
    <name evidence="3" type="ORF">ACFSKL_22195</name>
</gene>
<evidence type="ECO:0000313" key="3">
    <source>
        <dbReference type="EMBL" id="MFD2037521.1"/>
    </source>
</evidence>
<feature type="transmembrane region" description="Helical" evidence="1">
    <location>
        <begin position="21"/>
        <end position="37"/>
    </location>
</feature>
<keyword evidence="4" id="KW-1185">Reference proteome</keyword>
<dbReference type="EMBL" id="JBHUHR010000049">
    <property type="protein sequence ID" value="MFD2037521.1"/>
    <property type="molecule type" value="Genomic_DNA"/>
</dbReference>
<dbReference type="Pfam" id="PF01872">
    <property type="entry name" value="RibD_C"/>
    <property type="match status" value="1"/>
</dbReference>
<dbReference type="RefSeq" id="WP_376889463.1">
    <property type="nucleotide sequence ID" value="NZ_JBHUHR010000049.1"/>
</dbReference>
<evidence type="ECO:0000256" key="1">
    <source>
        <dbReference type="SAM" id="Phobius"/>
    </source>
</evidence>
<accession>A0ABW4VTR8</accession>
<name>A0ABW4VTR8_9BACT</name>
<evidence type="ECO:0000259" key="2">
    <source>
        <dbReference type="Pfam" id="PF01872"/>
    </source>
</evidence>
<organism evidence="3 4">
    <name type="scientific">Belliella marina</name>
    <dbReference type="NCBI Taxonomy" id="1644146"/>
    <lineage>
        <taxon>Bacteria</taxon>
        <taxon>Pseudomonadati</taxon>
        <taxon>Bacteroidota</taxon>
        <taxon>Cytophagia</taxon>
        <taxon>Cytophagales</taxon>
        <taxon>Cyclobacteriaceae</taxon>
        <taxon>Belliella</taxon>
    </lineage>
</organism>
<dbReference type="SUPFAM" id="SSF53597">
    <property type="entry name" value="Dihydrofolate reductase-like"/>
    <property type="match status" value="1"/>
</dbReference>
<keyword evidence="1" id="KW-1133">Transmembrane helix</keyword>
<dbReference type="Gene3D" id="3.40.430.10">
    <property type="entry name" value="Dihydrofolate Reductase, subunit A"/>
    <property type="match status" value="1"/>
</dbReference>
<keyword evidence="1" id="KW-0472">Membrane</keyword>
<keyword evidence="1" id="KW-0812">Transmembrane</keyword>
<comment type="caution">
    <text evidence="3">The sequence shown here is derived from an EMBL/GenBank/DDBJ whole genome shotgun (WGS) entry which is preliminary data.</text>
</comment>
<sequence>MGSRGTNTIQQFLNAGLVDEFFIHIALVFFGSGIRLFEGIEKDKYDIEMVGIIPSELTTKKTLLWFNSN</sequence>
<reference evidence="4" key="1">
    <citation type="journal article" date="2019" name="Int. J. Syst. Evol. Microbiol.">
        <title>The Global Catalogue of Microorganisms (GCM) 10K type strain sequencing project: providing services to taxonomists for standard genome sequencing and annotation.</title>
        <authorList>
            <consortium name="The Broad Institute Genomics Platform"/>
            <consortium name="The Broad Institute Genome Sequencing Center for Infectious Disease"/>
            <person name="Wu L."/>
            <person name="Ma J."/>
        </authorList>
    </citation>
    <scope>NUCLEOTIDE SEQUENCE [LARGE SCALE GENOMIC DNA]</scope>
    <source>
        <strain evidence="4">CGMCC 1.15180</strain>
    </source>
</reference>
<feature type="domain" description="Bacterial bifunctional deaminase-reductase C-terminal" evidence="2">
    <location>
        <begin position="4"/>
        <end position="47"/>
    </location>
</feature>